<comment type="caution">
    <text evidence="1">The sequence shown here is derived from an EMBL/GenBank/DDBJ whole genome shotgun (WGS) entry which is preliminary data.</text>
</comment>
<name>A0AAW2SJM6_SESRA</name>
<dbReference type="EMBL" id="JACGWJ010000010">
    <property type="protein sequence ID" value="KAL0392736.1"/>
    <property type="molecule type" value="Genomic_DNA"/>
</dbReference>
<proteinExistence type="predicted"/>
<protein>
    <submittedName>
        <fullName evidence="1">Retrovirus-related Pol polyprotein from transposon TNT 1-94</fullName>
    </submittedName>
</protein>
<sequence length="195" mass="21509">MSTPLANHFKLSLEQCPKTAREIENMAKVPYASAFGCLIYLKGTVGHGVIFGRQRNDPLVVRYVDSDYVGDLDDRRSKTGYVFTLGGGLICWKSTVQSILASSTAEAEYMAVTEAAKEALWLNGLAKELGVEQGGVQLYCDSQSAICLAKNQVYHVRIKHTDSRYHKIRELIASGGITLQKFATSLLVSVLFHFN</sequence>
<dbReference type="CDD" id="cd09272">
    <property type="entry name" value="RNase_HI_RT_Ty1"/>
    <property type="match status" value="1"/>
</dbReference>
<dbReference type="AlphaFoldDB" id="A0AAW2SJM6"/>
<reference evidence="1" key="2">
    <citation type="journal article" date="2024" name="Plant">
        <title>Genomic evolution and insights into agronomic trait innovations of Sesamum species.</title>
        <authorList>
            <person name="Miao H."/>
            <person name="Wang L."/>
            <person name="Qu L."/>
            <person name="Liu H."/>
            <person name="Sun Y."/>
            <person name="Le M."/>
            <person name="Wang Q."/>
            <person name="Wei S."/>
            <person name="Zheng Y."/>
            <person name="Lin W."/>
            <person name="Duan Y."/>
            <person name="Cao H."/>
            <person name="Xiong S."/>
            <person name="Wang X."/>
            <person name="Wei L."/>
            <person name="Li C."/>
            <person name="Ma Q."/>
            <person name="Ju M."/>
            <person name="Zhao R."/>
            <person name="Li G."/>
            <person name="Mu C."/>
            <person name="Tian Q."/>
            <person name="Mei H."/>
            <person name="Zhang T."/>
            <person name="Gao T."/>
            <person name="Zhang H."/>
        </authorList>
    </citation>
    <scope>NUCLEOTIDE SEQUENCE</scope>
    <source>
        <strain evidence="1">G02</strain>
    </source>
</reference>
<gene>
    <name evidence="1" type="ORF">Sradi_2496400</name>
</gene>
<dbReference type="PANTHER" id="PTHR11439">
    <property type="entry name" value="GAG-POL-RELATED RETROTRANSPOSON"/>
    <property type="match status" value="1"/>
</dbReference>
<organism evidence="1">
    <name type="scientific">Sesamum radiatum</name>
    <name type="common">Black benniseed</name>
    <dbReference type="NCBI Taxonomy" id="300843"/>
    <lineage>
        <taxon>Eukaryota</taxon>
        <taxon>Viridiplantae</taxon>
        <taxon>Streptophyta</taxon>
        <taxon>Embryophyta</taxon>
        <taxon>Tracheophyta</taxon>
        <taxon>Spermatophyta</taxon>
        <taxon>Magnoliopsida</taxon>
        <taxon>eudicotyledons</taxon>
        <taxon>Gunneridae</taxon>
        <taxon>Pentapetalae</taxon>
        <taxon>asterids</taxon>
        <taxon>lamiids</taxon>
        <taxon>Lamiales</taxon>
        <taxon>Pedaliaceae</taxon>
        <taxon>Sesamum</taxon>
    </lineage>
</organism>
<evidence type="ECO:0000313" key="1">
    <source>
        <dbReference type="EMBL" id="KAL0392736.1"/>
    </source>
</evidence>
<accession>A0AAW2SJM6</accession>
<reference evidence="1" key="1">
    <citation type="submission" date="2020-06" db="EMBL/GenBank/DDBJ databases">
        <authorList>
            <person name="Li T."/>
            <person name="Hu X."/>
            <person name="Zhang T."/>
            <person name="Song X."/>
            <person name="Zhang H."/>
            <person name="Dai N."/>
            <person name="Sheng W."/>
            <person name="Hou X."/>
            <person name="Wei L."/>
        </authorList>
    </citation>
    <scope>NUCLEOTIDE SEQUENCE</scope>
    <source>
        <strain evidence="1">G02</strain>
        <tissue evidence="1">Leaf</tissue>
    </source>
</reference>